<dbReference type="GO" id="GO:0046872">
    <property type="term" value="F:metal ion binding"/>
    <property type="evidence" value="ECO:0007669"/>
    <property type="project" value="InterPro"/>
</dbReference>
<protein>
    <submittedName>
        <fullName evidence="7">Insulinase family protein</fullName>
    </submittedName>
</protein>
<evidence type="ECO:0000256" key="3">
    <source>
        <dbReference type="RuleBase" id="RU004447"/>
    </source>
</evidence>
<accession>A0A845UT55</accession>
<feature type="chain" id="PRO_5032737271" evidence="4">
    <location>
        <begin position="26"/>
        <end position="916"/>
    </location>
</feature>
<feature type="domain" description="Peptidase M16 C-terminal" evidence="6">
    <location>
        <begin position="204"/>
        <end position="384"/>
    </location>
</feature>
<dbReference type="RefSeq" id="WP_164210415.1">
    <property type="nucleotide sequence ID" value="NZ_JAAGSC010000034.1"/>
</dbReference>
<evidence type="ECO:0000259" key="6">
    <source>
        <dbReference type="Pfam" id="PF05193"/>
    </source>
</evidence>
<dbReference type="AlphaFoldDB" id="A0A845UT55"/>
<dbReference type="Pfam" id="PF05193">
    <property type="entry name" value="Peptidase_M16_C"/>
    <property type="match status" value="2"/>
</dbReference>
<dbReference type="PROSITE" id="PS00143">
    <property type="entry name" value="INSULINASE"/>
    <property type="match status" value="1"/>
</dbReference>
<dbReference type="InterPro" id="IPR001431">
    <property type="entry name" value="Pept_M16_Zn_BS"/>
</dbReference>
<dbReference type="InterPro" id="IPR050361">
    <property type="entry name" value="MPP/UQCRC_Complex"/>
</dbReference>
<comment type="caution">
    <text evidence="7">The sequence shown here is derived from an EMBL/GenBank/DDBJ whole genome shotgun (WGS) entry which is preliminary data.</text>
</comment>
<gene>
    <name evidence="7" type="ORF">G3I74_04590</name>
</gene>
<feature type="signal peptide" evidence="4">
    <location>
        <begin position="1"/>
        <end position="25"/>
    </location>
</feature>
<organism evidence="7 8">
    <name type="scientific">Wenzhouxiangella limi</name>
    <dbReference type="NCBI Taxonomy" id="2707351"/>
    <lineage>
        <taxon>Bacteria</taxon>
        <taxon>Pseudomonadati</taxon>
        <taxon>Pseudomonadota</taxon>
        <taxon>Gammaproteobacteria</taxon>
        <taxon>Chromatiales</taxon>
        <taxon>Wenzhouxiangellaceae</taxon>
        <taxon>Wenzhouxiangella</taxon>
    </lineage>
</organism>
<dbReference type="PANTHER" id="PTHR11851">
    <property type="entry name" value="METALLOPROTEASE"/>
    <property type="match status" value="1"/>
</dbReference>
<sequence>MPRALIHYVLVAIALTLGASTLAAAQTDRIRHITTVEGISEYRLDNGLRVLLMPDPSRPTATINITYFVGSKHESYGETGMAHLLEHMLFYGTPDHQDIKAEISERGGSANGTTWYERTNYFQTLPAGEENLEWAIRMEADRMVNSVVDGDDLASEMTVVRNEFEMGETNPIGVLMQRVMATAYLWHGYGRSTIGARSDIESVPIERLHSFYRRYYQPDNAVLILSGNIDPERSLALVEEYFGAIEAPERSGDMLLWPTYTRDPVQDGERSITVRRSGTVRALMSAFHIPAAAHEDFAAVEVLAHLLGDMPSGRLYDQLVDSELATRVAAFSLRLREPSLLLLFAQTRDGQDLDEVETAMLDTLDGLAEEPPTEEEVRRAINALTRNMEMTLNDSGRVGIQLSEWAAAGDWRLMFLHRDRLEQVTVDDVVRVADRYLRSNNRTVGRFYPENRPARADIPEAPDLQPLLADYTGREDRVAGEAFVPSPENIEQRLIRFELANGAQVALLPKQTRGQRVFGRITMRTGNLESLRGQGQVPSMTGSMLGRGTENLSRQEIRDSIDELQSSLSVGGGATVGASLETQREQLLPLLEVAEEMLMRPVFPEDELAELKRQQLNGLDQQRDDPGAVAGRLLGRHFNTVDPAHPDYVADWDEQAARIEGVERDQLVDFHRSHYGFGPGTTISFVGDFDPEELRAALESRFGGWTAQTPFERIDREHEPIVPMALSAQLDDKANAVLVGRTTFPLDDEHPDYPALSLAGHLIGGGFLSSRLATRIRDQEGLSYGVGAGFGASSLDEIASFQSYAMFAPENRERLVEVMFEELDRVVSDGFESDEVETGRRGYLQQRELQRSNDASLAGMLNSNLYLDRDMFHQARFEQALEQLSADEVNAAVRRHFDPERITTAVAGDFTEDASD</sequence>
<dbReference type="GO" id="GO:0004222">
    <property type="term" value="F:metalloendopeptidase activity"/>
    <property type="evidence" value="ECO:0007669"/>
    <property type="project" value="InterPro"/>
</dbReference>
<dbReference type="Gene3D" id="3.30.830.10">
    <property type="entry name" value="Metalloenzyme, LuxS/M16 peptidase-like"/>
    <property type="match status" value="4"/>
</dbReference>
<dbReference type="PANTHER" id="PTHR11851:SF49">
    <property type="entry name" value="MITOCHONDRIAL-PROCESSING PEPTIDASE SUBUNIT ALPHA"/>
    <property type="match status" value="1"/>
</dbReference>
<evidence type="ECO:0000259" key="5">
    <source>
        <dbReference type="Pfam" id="PF00675"/>
    </source>
</evidence>
<dbReference type="InterPro" id="IPR007863">
    <property type="entry name" value="Peptidase_M16_C"/>
</dbReference>
<feature type="domain" description="Peptidase M16 C-terminal" evidence="6">
    <location>
        <begin position="662"/>
        <end position="841"/>
    </location>
</feature>
<evidence type="ECO:0000313" key="8">
    <source>
        <dbReference type="Proteomes" id="UP000484885"/>
    </source>
</evidence>
<evidence type="ECO:0000256" key="1">
    <source>
        <dbReference type="ARBA" id="ARBA00001947"/>
    </source>
</evidence>
<dbReference type="Proteomes" id="UP000484885">
    <property type="component" value="Unassembled WGS sequence"/>
</dbReference>
<proteinExistence type="inferred from homology"/>
<dbReference type="InterPro" id="IPR011765">
    <property type="entry name" value="Pept_M16_N"/>
</dbReference>
<dbReference type="SUPFAM" id="SSF63411">
    <property type="entry name" value="LuxS/MPP-like metallohydrolase"/>
    <property type="match status" value="4"/>
</dbReference>
<dbReference type="EMBL" id="JAAGSC010000034">
    <property type="protein sequence ID" value="NDY95003.1"/>
    <property type="molecule type" value="Genomic_DNA"/>
</dbReference>
<evidence type="ECO:0000256" key="4">
    <source>
        <dbReference type="SAM" id="SignalP"/>
    </source>
</evidence>
<evidence type="ECO:0000256" key="2">
    <source>
        <dbReference type="ARBA" id="ARBA00007261"/>
    </source>
</evidence>
<keyword evidence="4" id="KW-0732">Signal</keyword>
<evidence type="ECO:0000313" key="7">
    <source>
        <dbReference type="EMBL" id="NDY95003.1"/>
    </source>
</evidence>
<comment type="cofactor">
    <cofactor evidence="1">
        <name>Zn(2+)</name>
        <dbReference type="ChEBI" id="CHEBI:29105"/>
    </cofactor>
</comment>
<dbReference type="InterPro" id="IPR011249">
    <property type="entry name" value="Metalloenz_LuxS/M16"/>
</dbReference>
<feature type="domain" description="Peptidase M16 N-terminal" evidence="5">
    <location>
        <begin position="49"/>
        <end position="195"/>
    </location>
</feature>
<keyword evidence="8" id="KW-1185">Reference proteome</keyword>
<comment type="similarity">
    <text evidence="2 3">Belongs to the peptidase M16 family.</text>
</comment>
<dbReference type="Pfam" id="PF00675">
    <property type="entry name" value="Peptidase_M16"/>
    <property type="match status" value="1"/>
</dbReference>
<name>A0A845UT55_9GAMM</name>
<dbReference type="GO" id="GO:0006508">
    <property type="term" value="P:proteolysis"/>
    <property type="evidence" value="ECO:0007669"/>
    <property type="project" value="InterPro"/>
</dbReference>
<reference evidence="7 8" key="1">
    <citation type="submission" date="2020-02" db="EMBL/GenBank/DDBJ databases">
        <authorList>
            <person name="Zhang X.-Y."/>
        </authorList>
    </citation>
    <scope>NUCLEOTIDE SEQUENCE [LARGE SCALE GENOMIC DNA]</scope>
    <source>
        <strain evidence="7 8">C33</strain>
    </source>
</reference>